<accession>A0A667YDP9</accession>
<evidence type="ECO:0000256" key="3">
    <source>
        <dbReference type="ARBA" id="ARBA00023212"/>
    </source>
</evidence>
<dbReference type="GO" id="GO:0008017">
    <property type="term" value="F:microtubule binding"/>
    <property type="evidence" value="ECO:0007669"/>
    <property type="project" value="TreeGrafter"/>
</dbReference>
<feature type="domain" description="ALMS motif" evidence="5">
    <location>
        <begin position="457"/>
        <end position="490"/>
    </location>
</feature>
<dbReference type="InterPro" id="IPR029299">
    <property type="entry name" value="ALMS_motif"/>
</dbReference>
<dbReference type="InParanoid" id="A0A667YDP9"/>
<name>A0A667YDP9_9TELE</name>
<evidence type="ECO:0000313" key="7">
    <source>
        <dbReference type="Ensembl" id="ENSMMDP00005019376.1"/>
    </source>
</evidence>
<keyword evidence="8" id="KW-1185">Reference proteome</keyword>
<evidence type="ECO:0000256" key="2">
    <source>
        <dbReference type="ARBA" id="ARBA00022490"/>
    </source>
</evidence>
<feature type="region of interest" description="Disordered" evidence="4">
    <location>
        <begin position="195"/>
        <end position="223"/>
    </location>
</feature>
<dbReference type="InterPro" id="IPR041179">
    <property type="entry name" value="C10orf90_N"/>
</dbReference>
<evidence type="ECO:0000259" key="6">
    <source>
        <dbReference type="Pfam" id="PF17730"/>
    </source>
</evidence>
<proteinExistence type="predicted"/>
<protein>
    <submittedName>
        <fullName evidence="7">Uncharacterized protein</fullName>
    </submittedName>
</protein>
<reference evidence="7" key="1">
    <citation type="submission" date="2019-06" db="EMBL/GenBank/DDBJ databases">
        <authorList>
            <consortium name="Wellcome Sanger Institute Data Sharing"/>
        </authorList>
    </citation>
    <scope>NUCLEOTIDE SEQUENCE [LARGE SCALE GENOMIC DNA]</scope>
</reference>
<dbReference type="Pfam" id="PF15309">
    <property type="entry name" value="ALMS_motif"/>
    <property type="match status" value="1"/>
</dbReference>
<keyword evidence="3" id="KW-0206">Cytoskeleton</keyword>
<dbReference type="GO" id="GO:0046599">
    <property type="term" value="P:regulation of centriole replication"/>
    <property type="evidence" value="ECO:0007669"/>
    <property type="project" value="TreeGrafter"/>
</dbReference>
<reference evidence="7" key="2">
    <citation type="submission" date="2025-08" db="UniProtKB">
        <authorList>
            <consortium name="Ensembl"/>
        </authorList>
    </citation>
    <scope>IDENTIFICATION</scope>
</reference>
<dbReference type="GeneTree" id="ENSGT00990000212069"/>
<dbReference type="GO" id="GO:0005814">
    <property type="term" value="C:centriole"/>
    <property type="evidence" value="ECO:0007669"/>
    <property type="project" value="TreeGrafter"/>
</dbReference>
<reference evidence="7" key="3">
    <citation type="submission" date="2025-09" db="UniProtKB">
        <authorList>
            <consortium name="Ensembl"/>
        </authorList>
    </citation>
    <scope>IDENTIFICATION</scope>
</reference>
<feature type="region of interest" description="Disordered" evidence="4">
    <location>
        <begin position="128"/>
        <end position="147"/>
    </location>
</feature>
<dbReference type="Pfam" id="PF17730">
    <property type="entry name" value="Centro_C10orf90"/>
    <property type="match status" value="1"/>
</dbReference>
<evidence type="ECO:0000313" key="8">
    <source>
        <dbReference type="Proteomes" id="UP000472263"/>
    </source>
</evidence>
<keyword evidence="2" id="KW-0963">Cytoplasm</keyword>
<sequence>MCGLFMVHFSNRIIQFAEGSEEHFEHNSDMKFPFFPFSQASSKDITASLHRNVLSWGVWRGQQGKKESTSVSLRAATPSNDSQRAQSISYRGAANLLRTASVPDVVGQSPKAAYSSITIAARKVPQAGSSLQGPVYPSCPTRPVRAITPPQPLERRALSTPRCTRRFSNSQPDLCRQNPTVVRTNELRQSYPTADGFAMREPGKRKVQPLQHRHSYTEGNSNQSLISDSFLPLSSQPSYRSCVHLEVPLRSTSSVVFLDKSLSISLVDLSGRRAAQPTLYRSTLSVHLSVPSCHRSSTDNKPAKTDESYGRPKAAMVGRNKFNGRKSGLGHCRGALSKQWGHKVEQIAPAHGVNSRADDPDTHCHGATLGFLSFKGPSPSNTELYSSHQQAASISFFPPQEALELFRPDFISRSQGRVRRLEQRYANSLACASHPWTANTIFPTSLRLPEFAFCVCRIYNKLPEVTKKKEEEKKRAVSQTNRLRAELFKKVELLLLGHFLLVQQSVQKITRTEWLLEDLYESTNV</sequence>
<dbReference type="Proteomes" id="UP000472263">
    <property type="component" value="Chromosome 15"/>
</dbReference>
<organism evidence="7 8">
    <name type="scientific">Myripristis murdjan</name>
    <name type="common">pinecone soldierfish</name>
    <dbReference type="NCBI Taxonomy" id="586833"/>
    <lineage>
        <taxon>Eukaryota</taxon>
        <taxon>Metazoa</taxon>
        <taxon>Chordata</taxon>
        <taxon>Craniata</taxon>
        <taxon>Vertebrata</taxon>
        <taxon>Euteleostomi</taxon>
        <taxon>Actinopterygii</taxon>
        <taxon>Neopterygii</taxon>
        <taxon>Teleostei</taxon>
        <taxon>Neoteleostei</taxon>
        <taxon>Acanthomorphata</taxon>
        <taxon>Holocentriformes</taxon>
        <taxon>Holocentridae</taxon>
        <taxon>Myripristis</taxon>
    </lineage>
</organism>
<feature type="domain" description="Centrosomal protein C10orf90 N-terminal" evidence="6">
    <location>
        <begin position="107"/>
        <end position="299"/>
    </location>
</feature>
<dbReference type="AlphaFoldDB" id="A0A667YDP9"/>
<dbReference type="GO" id="GO:0005813">
    <property type="term" value="C:centrosome"/>
    <property type="evidence" value="ECO:0007669"/>
    <property type="project" value="UniProtKB-SubCell"/>
</dbReference>
<feature type="compositionally biased region" description="Basic residues" evidence="4">
    <location>
        <begin position="203"/>
        <end position="214"/>
    </location>
</feature>
<dbReference type="Ensembl" id="ENSMMDT00005019841.1">
    <property type="protein sequence ID" value="ENSMMDP00005019376.1"/>
    <property type="gene ID" value="ENSMMDG00005009609.1"/>
</dbReference>
<dbReference type="PANTHER" id="PTHR21553">
    <property type="entry name" value="ALMS1-RELATED"/>
    <property type="match status" value="1"/>
</dbReference>
<dbReference type="GO" id="GO:0005829">
    <property type="term" value="C:cytosol"/>
    <property type="evidence" value="ECO:0007669"/>
    <property type="project" value="TreeGrafter"/>
</dbReference>
<dbReference type="PANTHER" id="PTHR21553:SF24">
    <property type="entry name" value="(E2-INDEPENDENT) E3 UBIQUITIN-CONJUGATING ENZYME FATS"/>
    <property type="match status" value="1"/>
</dbReference>
<evidence type="ECO:0000259" key="5">
    <source>
        <dbReference type="Pfam" id="PF15309"/>
    </source>
</evidence>
<evidence type="ECO:0000256" key="1">
    <source>
        <dbReference type="ARBA" id="ARBA00004300"/>
    </source>
</evidence>
<evidence type="ECO:0000256" key="4">
    <source>
        <dbReference type="SAM" id="MobiDB-lite"/>
    </source>
</evidence>
<comment type="subcellular location">
    <subcellularLocation>
        <location evidence="1">Cytoplasm</location>
        <location evidence="1">Cytoskeleton</location>
        <location evidence="1">Microtubule organizing center</location>
        <location evidence="1">Centrosome</location>
    </subcellularLocation>
</comment>